<sequence length="256" mass="26531">MSTPSTLLARTGPLRGTLGAEWTKFWSVRSTWWSLFSGLALMVCVSAILGMDFANDVEAGETTDGTTMGFAEPAANAVLLTQFAVVAYAMLVLTSEFATGAMRVTLTADPRRGRVLLAKTTTVTLVTVPFALALALLGLALGHLTLGSHGTGSAEEQVGDLAAVTVYLILTAILTVGVGAILRSSVGTLSAVLVVMLALPLIVTTTGSEYLPGRAGLIMLSNEQEPLSPVGAGVVLAIWALAAQLAGYVALRRRDV</sequence>
<gene>
    <name evidence="2" type="ORF">D7294_14225</name>
</gene>
<organism evidence="2 3">
    <name type="scientific">Streptomyces hoynatensis</name>
    <dbReference type="NCBI Taxonomy" id="1141874"/>
    <lineage>
        <taxon>Bacteria</taxon>
        <taxon>Bacillati</taxon>
        <taxon>Actinomycetota</taxon>
        <taxon>Actinomycetes</taxon>
        <taxon>Kitasatosporales</taxon>
        <taxon>Streptomycetaceae</taxon>
        <taxon>Streptomyces</taxon>
    </lineage>
</organism>
<protein>
    <recommendedName>
        <fullName evidence="4">ABC transporter permease</fullName>
    </recommendedName>
</protein>
<feature type="transmembrane region" description="Helical" evidence="1">
    <location>
        <begin position="189"/>
        <end position="210"/>
    </location>
</feature>
<feature type="transmembrane region" description="Helical" evidence="1">
    <location>
        <begin position="230"/>
        <end position="251"/>
    </location>
</feature>
<keyword evidence="1" id="KW-0812">Transmembrane</keyword>
<dbReference type="OrthoDB" id="3432393at2"/>
<keyword evidence="1" id="KW-1133">Transmembrane helix</keyword>
<evidence type="ECO:0000313" key="2">
    <source>
        <dbReference type="EMBL" id="RKN41643.1"/>
    </source>
</evidence>
<feature type="transmembrane region" description="Helical" evidence="1">
    <location>
        <begin position="32"/>
        <end position="54"/>
    </location>
</feature>
<reference evidence="2 3" key="1">
    <citation type="journal article" date="2014" name="Int. J. Syst. Evol. Microbiol.">
        <title>Streptomyces hoynatensis sp. nov., isolated from deep marine sediment.</title>
        <authorList>
            <person name="Veyisoglu A."/>
            <person name="Sahin N."/>
        </authorList>
    </citation>
    <scope>NUCLEOTIDE SEQUENCE [LARGE SCALE GENOMIC DNA]</scope>
    <source>
        <strain evidence="2 3">KCTC 29097</strain>
    </source>
</reference>
<evidence type="ECO:0000313" key="3">
    <source>
        <dbReference type="Proteomes" id="UP000272474"/>
    </source>
</evidence>
<evidence type="ECO:0008006" key="4">
    <source>
        <dbReference type="Google" id="ProtNLM"/>
    </source>
</evidence>
<dbReference type="EMBL" id="RBAL01000007">
    <property type="protein sequence ID" value="RKN41643.1"/>
    <property type="molecule type" value="Genomic_DNA"/>
</dbReference>
<feature type="transmembrane region" description="Helical" evidence="1">
    <location>
        <begin position="161"/>
        <end position="182"/>
    </location>
</feature>
<comment type="caution">
    <text evidence="2">The sequence shown here is derived from an EMBL/GenBank/DDBJ whole genome shotgun (WGS) entry which is preliminary data.</text>
</comment>
<feature type="transmembrane region" description="Helical" evidence="1">
    <location>
        <begin position="115"/>
        <end position="141"/>
    </location>
</feature>
<name>A0A3A9Z015_9ACTN</name>
<keyword evidence="3" id="KW-1185">Reference proteome</keyword>
<dbReference type="Proteomes" id="UP000272474">
    <property type="component" value="Unassembled WGS sequence"/>
</dbReference>
<evidence type="ECO:0000256" key="1">
    <source>
        <dbReference type="SAM" id="Phobius"/>
    </source>
</evidence>
<feature type="transmembrane region" description="Helical" evidence="1">
    <location>
        <begin position="74"/>
        <end position="94"/>
    </location>
</feature>
<keyword evidence="1" id="KW-0472">Membrane</keyword>
<accession>A0A3A9Z015</accession>
<dbReference type="AlphaFoldDB" id="A0A3A9Z015"/>
<dbReference type="RefSeq" id="WP_120679488.1">
    <property type="nucleotide sequence ID" value="NZ_RBAL01000007.1"/>
</dbReference>
<proteinExistence type="predicted"/>